<reference evidence="1" key="1">
    <citation type="submission" date="2017-05" db="EMBL/GenBank/DDBJ databases">
        <authorList>
            <person name="Varghese N."/>
            <person name="Submissions S."/>
        </authorList>
    </citation>
    <scope>NUCLEOTIDE SEQUENCE</scope>
    <source>
        <strain evidence="1">DSM 45262</strain>
    </source>
</reference>
<dbReference type="AlphaFoldDB" id="A0AA46ADC8"/>
<dbReference type="Proteomes" id="UP001157946">
    <property type="component" value="Unassembled WGS sequence"/>
</dbReference>
<keyword evidence="2" id="KW-1185">Reference proteome</keyword>
<protein>
    <submittedName>
        <fullName evidence="1">Uncharacterized protein</fullName>
    </submittedName>
</protein>
<comment type="caution">
    <text evidence="1">The sequence shown here is derived from an EMBL/GenBank/DDBJ whole genome shotgun (WGS) entry which is preliminary data.</text>
</comment>
<dbReference type="EMBL" id="FXTU01000001">
    <property type="protein sequence ID" value="SMP03840.1"/>
    <property type="molecule type" value="Genomic_DNA"/>
</dbReference>
<evidence type="ECO:0000313" key="2">
    <source>
        <dbReference type="Proteomes" id="UP001157946"/>
    </source>
</evidence>
<accession>A0AA46ADC8</accession>
<proteinExistence type="predicted"/>
<name>A0AA46ADC8_9BACL</name>
<organism evidence="1 2">
    <name type="scientific">Laceyella tengchongensis</name>
    <dbReference type="NCBI Taxonomy" id="574699"/>
    <lineage>
        <taxon>Bacteria</taxon>
        <taxon>Bacillati</taxon>
        <taxon>Bacillota</taxon>
        <taxon>Bacilli</taxon>
        <taxon>Bacillales</taxon>
        <taxon>Thermoactinomycetaceae</taxon>
        <taxon>Laceyella</taxon>
    </lineage>
</organism>
<sequence length="45" mass="5122">MESGYYRGVALIFSVDQIKKSHVVNTRLKRKQITKTVYHANGNAV</sequence>
<evidence type="ECO:0000313" key="1">
    <source>
        <dbReference type="EMBL" id="SMP03840.1"/>
    </source>
</evidence>
<gene>
    <name evidence="1" type="ORF">SAMN06265361_101489</name>
</gene>